<evidence type="ECO:0000313" key="1">
    <source>
        <dbReference type="EMBL" id="KIW61090.1"/>
    </source>
</evidence>
<protein>
    <submittedName>
        <fullName evidence="1">Uncharacterized protein</fullName>
    </submittedName>
</protein>
<accession>A0A0D2F2E2</accession>
<proteinExistence type="predicted"/>
<dbReference type="EMBL" id="KN847317">
    <property type="protein sequence ID" value="KIW61090.1"/>
    <property type="molecule type" value="Genomic_DNA"/>
</dbReference>
<organism evidence="1 2">
    <name type="scientific">Exophiala xenobiotica</name>
    <dbReference type="NCBI Taxonomy" id="348802"/>
    <lineage>
        <taxon>Eukaryota</taxon>
        <taxon>Fungi</taxon>
        <taxon>Dikarya</taxon>
        <taxon>Ascomycota</taxon>
        <taxon>Pezizomycotina</taxon>
        <taxon>Eurotiomycetes</taxon>
        <taxon>Chaetothyriomycetidae</taxon>
        <taxon>Chaetothyriales</taxon>
        <taxon>Herpotrichiellaceae</taxon>
        <taxon>Exophiala</taxon>
    </lineage>
</organism>
<keyword evidence="2" id="KW-1185">Reference proteome</keyword>
<dbReference type="OrthoDB" id="4510061at2759"/>
<dbReference type="Proteomes" id="UP000054342">
    <property type="component" value="Unassembled WGS sequence"/>
</dbReference>
<name>A0A0D2F2E2_9EURO</name>
<reference evidence="1 2" key="1">
    <citation type="submission" date="2015-01" db="EMBL/GenBank/DDBJ databases">
        <title>The Genome Sequence of Exophiala xenobiotica CBS118157.</title>
        <authorList>
            <consortium name="The Broad Institute Genomics Platform"/>
            <person name="Cuomo C."/>
            <person name="de Hoog S."/>
            <person name="Gorbushina A."/>
            <person name="Stielow B."/>
            <person name="Teixiera M."/>
            <person name="Abouelleil A."/>
            <person name="Chapman S.B."/>
            <person name="Priest M."/>
            <person name="Young S.K."/>
            <person name="Wortman J."/>
            <person name="Nusbaum C."/>
            <person name="Birren B."/>
        </authorList>
    </citation>
    <scope>NUCLEOTIDE SEQUENCE [LARGE SCALE GENOMIC DNA]</scope>
    <source>
        <strain evidence="1 2">CBS 118157</strain>
    </source>
</reference>
<dbReference type="AlphaFoldDB" id="A0A0D2F2E2"/>
<evidence type="ECO:0000313" key="2">
    <source>
        <dbReference type="Proteomes" id="UP000054342"/>
    </source>
</evidence>
<dbReference type="GeneID" id="25323160"/>
<dbReference type="HOGENOM" id="CLU_084254_0_0_1"/>
<gene>
    <name evidence="1" type="ORF">PV05_01252</name>
</gene>
<dbReference type="RefSeq" id="XP_013321674.1">
    <property type="nucleotide sequence ID" value="XM_013466220.1"/>
</dbReference>
<sequence length="288" mass="32462">MLRSPPQELSYHLQDSRDYHVDLDFQAKVIDQIAFSGVLPASTKQLRSGTGAVHRVTAHLPQDQTPPAEATVTMADGRAYPGLQQLASEMRGRMGGSVTDSPVAGNEARAMRVLEVMNDFRTLQLHISSLITRNEAHPPDQPSYYLDGYVVLRQCAAESQAILATHFNPGNIGLQAGQVDESEVTKATLQRIILDACTRRLQAHKIYLRASAAMRWVQMRIQLLRGEKPSQRHVNALRAIDQRLHQELSDITDDHVVSDLRNADRRKGYWLDEDPALERMLAWIRMQR</sequence>